<dbReference type="PROSITE" id="PS50109">
    <property type="entry name" value="HIS_KIN"/>
    <property type="match status" value="1"/>
</dbReference>
<dbReference type="SMART" id="SM00387">
    <property type="entry name" value="HATPase_c"/>
    <property type="match status" value="1"/>
</dbReference>
<dbReference type="InterPro" id="IPR005467">
    <property type="entry name" value="His_kinase_dom"/>
</dbReference>
<dbReference type="PANTHER" id="PTHR43065:SF47">
    <property type="match status" value="1"/>
</dbReference>
<dbReference type="SUPFAM" id="SSF55874">
    <property type="entry name" value="ATPase domain of HSP90 chaperone/DNA topoisomerase II/histidine kinase"/>
    <property type="match status" value="1"/>
</dbReference>
<dbReference type="SUPFAM" id="SSF55785">
    <property type="entry name" value="PYP-like sensor domain (PAS domain)"/>
    <property type="match status" value="2"/>
</dbReference>
<dbReference type="Gene3D" id="3.30.450.20">
    <property type="entry name" value="PAS domain"/>
    <property type="match status" value="2"/>
</dbReference>
<dbReference type="CDD" id="cd00082">
    <property type="entry name" value="HisKA"/>
    <property type="match status" value="1"/>
</dbReference>
<keyword evidence="7" id="KW-1185">Reference proteome</keyword>
<dbReference type="Gene3D" id="1.10.287.130">
    <property type="match status" value="1"/>
</dbReference>
<dbReference type="PRINTS" id="PR00344">
    <property type="entry name" value="BCTRLSENSOR"/>
</dbReference>
<evidence type="ECO:0000313" key="6">
    <source>
        <dbReference type="EMBL" id="MCA6062275.1"/>
    </source>
</evidence>
<dbReference type="RefSeq" id="WP_225671072.1">
    <property type="nucleotide sequence ID" value="NZ_JAEDAH010000006.1"/>
</dbReference>
<comment type="catalytic activity">
    <reaction evidence="1">
        <text>ATP + protein L-histidine = ADP + protein N-phospho-L-histidine.</text>
        <dbReference type="EC" id="2.7.13.3"/>
    </reaction>
</comment>
<keyword evidence="3" id="KW-0597">Phosphoprotein</keyword>
<evidence type="ECO:0000256" key="3">
    <source>
        <dbReference type="ARBA" id="ARBA00022553"/>
    </source>
</evidence>
<dbReference type="SUPFAM" id="SSF47384">
    <property type="entry name" value="Homodimeric domain of signal transducing histidine kinase"/>
    <property type="match status" value="1"/>
</dbReference>
<dbReference type="NCBIfam" id="TIGR00229">
    <property type="entry name" value="sensory_box"/>
    <property type="match status" value="1"/>
</dbReference>
<dbReference type="PANTHER" id="PTHR43065">
    <property type="entry name" value="SENSOR HISTIDINE KINASE"/>
    <property type="match status" value="1"/>
</dbReference>
<dbReference type="EMBL" id="JAEDAH010000006">
    <property type="protein sequence ID" value="MCA6062275.1"/>
    <property type="molecule type" value="Genomic_DNA"/>
</dbReference>
<dbReference type="CDD" id="cd00130">
    <property type="entry name" value="PAS"/>
    <property type="match status" value="1"/>
</dbReference>
<evidence type="ECO:0000313" key="7">
    <source>
        <dbReference type="Proteomes" id="UP000714380"/>
    </source>
</evidence>
<accession>A0ABS7ZKN1</accession>
<dbReference type="SMART" id="SM00388">
    <property type="entry name" value="HisKA"/>
    <property type="match status" value="1"/>
</dbReference>
<dbReference type="Pfam" id="PF13188">
    <property type="entry name" value="PAS_8"/>
    <property type="match status" value="1"/>
</dbReference>
<dbReference type="InterPro" id="IPR036890">
    <property type="entry name" value="HATPase_C_sf"/>
</dbReference>
<dbReference type="EC" id="2.7.13.3" evidence="2"/>
<proteinExistence type="predicted"/>
<dbReference type="InterPro" id="IPR004358">
    <property type="entry name" value="Sig_transdc_His_kin-like_C"/>
</dbReference>
<dbReference type="InterPro" id="IPR003661">
    <property type="entry name" value="HisK_dim/P_dom"/>
</dbReference>
<protein>
    <recommendedName>
        <fullName evidence="2">histidine kinase</fullName>
        <ecNumber evidence="2">2.7.13.3</ecNumber>
    </recommendedName>
</protein>
<evidence type="ECO:0000259" key="5">
    <source>
        <dbReference type="PROSITE" id="PS50109"/>
    </source>
</evidence>
<dbReference type="InterPro" id="IPR000014">
    <property type="entry name" value="PAS"/>
</dbReference>
<name>A0ABS7ZKN1_9GAMM</name>
<comment type="caution">
    <text evidence="6">The sequence shown here is derived from an EMBL/GenBank/DDBJ whole genome shotgun (WGS) entry which is preliminary data.</text>
</comment>
<dbReference type="Pfam" id="PF02518">
    <property type="entry name" value="HATPase_c"/>
    <property type="match status" value="1"/>
</dbReference>
<dbReference type="InterPro" id="IPR036097">
    <property type="entry name" value="HisK_dim/P_sf"/>
</dbReference>
<dbReference type="InterPro" id="IPR035965">
    <property type="entry name" value="PAS-like_dom_sf"/>
</dbReference>
<keyword evidence="4" id="KW-0175">Coiled coil</keyword>
<dbReference type="Pfam" id="PF13426">
    <property type="entry name" value="PAS_9"/>
    <property type="match status" value="1"/>
</dbReference>
<feature type="domain" description="Histidine kinase" evidence="5">
    <location>
        <begin position="318"/>
        <end position="549"/>
    </location>
</feature>
<gene>
    <name evidence="6" type="ORF">I9W95_01505</name>
</gene>
<dbReference type="Proteomes" id="UP000714380">
    <property type="component" value="Unassembled WGS sequence"/>
</dbReference>
<reference evidence="6 7" key="1">
    <citation type="submission" date="2020-12" db="EMBL/GenBank/DDBJ databases">
        <title>Novel Thalassolituus-related marine hydrocarbonoclastic bacteria mediated algae-derived hydrocarbons mineralization in twilight zone of the northern South China Sea.</title>
        <authorList>
            <person name="Dong C."/>
        </authorList>
    </citation>
    <scope>NUCLEOTIDE SEQUENCE [LARGE SCALE GENOMIC DNA]</scope>
    <source>
        <strain evidence="6 7">IMCC1826</strain>
    </source>
</reference>
<evidence type="ECO:0000256" key="1">
    <source>
        <dbReference type="ARBA" id="ARBA00000085"/>
    </source>
</evidence>
<dbReference type="SMART" id="SM00091">
    <property type="entry name" value="PAS"/>
    <property type="match status" value="2"/>
</dbReference>
<dbReference type="InterPro" id="IPR003594">
    <property type="entry name" value="HATPase_dom"/>
</dbReference>
<evidence type="ECO:0000256" key="2">
    <source>
        <dbReference type="ARBA" id="ARBA00012438"/>
    </source>
</evidence>
<evidence type="ECO:0000256" key="4">
    <source>
        <dbReference type="SAM" id="Coils"/>
    </source>
</evidence>
<dbReference type="Gene3D" id="3.30.565.10">
    <property type="entry name" value="Histidine kinase-like ATPase, C-terminal domain"/>
    <property type="match status" value="1"/>
</dbReference>
<organism evidence="6 7">
    <name type="scientific">Thalassolituus marinus</name>
    <dbReference type="NCBI Taxonomy" id="671053"/>
    <lineage>
        <taxon>Bacteria</taxon>
        <taxon>Pseudomonadati</taxon>
        <taxon>Pseudomonadota</taxon>
        <taxon>Gammaproteobacteria</taxon>
        <taxon>Oceanospirillales</taxon>
        <taxon>Oceanospirillaceae</taxon>
        <taxon>Thalassolituus</taxon>
    </lineage>
</organism>
<feature type="coiled-coil region" evidence="4">
    <location>
        <begin position="264"/>
        <end position="302"/>
    </location>
</feature>
<sequence>MSEQKDWQQDRDNQSFYKEMVESAFDGMLLLQDNIIINCNQAACDLYGLTREQLCGCHPGQLSPEIQPDGESSQQKANRLMSAALDGEARQFLWQHLRHDGAAFTAQISLNPARTVEIPGEGRKSRFVAILRDVTAEQSSSLALQQSELRFRQLFEQAPVALALTRGEEVHVINQRWQNLFGYNADEIRTLEDWWTRAYPDMDYRSYGRKAWEDSLNYMRNHNGVIPSAEYKVRCGDGCERYVLIGGAQVGDEVMVSFYDMTAQHLAQKALAELNNELEQRVEERTAELKETLEYLQRAQEDLVRSEKLASLGALVAGIAHELNTPIGNAVMVGSSLQQMERDLTRALEQGLKRSVLERFLSEVRESVDIMARNLRRAAELITSFKQVAVDQSSYQRREFNLAEVVHELRLTLSPTLKKSQVTLSEDIPIAVMMDSYPGPLTQVLMNIVNNAVMHAFEGIDQREVSISATQTSAEEVTLIISDNGCGIDPAHKARLFDPFFTTKLGNGGSGLGLHIVYSLVTELLGGNIAIDSDPGAGTRATLTIPLCAPSRDDANSPGADQRNSK</sequence>